<reference evidence="4 5" key="1">
    <citation type="submission" date="2020-08" db="EMBL/GenBank/DDBJ databases">
        <title>Sequencing the genomes of 1000 actinobacteria strains.</title>
        <authorList>
            <person name="Klenk H.-P."/>
        </authorList>
    </citation>
    <scope>NUCLEOTIDE SEQUENCE [LARGE SCALE GENOMIC DNA]</scope>
    <source>
        <strain evidence="4 5">DSM 12511</strain>
    </source>
</reference>
<keyword evidence="5" id="KW-1185">Reference proteome</keyword>
<keyword evidence="3" id="KW-0732">Signal</keyword>
<sequence length="753" mass="75285">MTVTPSPPRAARRRALAAAVVSAVLALSPLSALSASAATATPEPTDPASDASGSIDLTLAPVSSGILEPGDSLTVTMKLDNGTPNEIASSPVDLAIGTRPLSSRTALSSWLAGTAAAVATTELAGTTLSAAEPLTSSVRSLTVPASAVGLQDLEPGVYPLVATISTGDVDVSSTSAIVVPDPDADEVATTLVVPVTAGPRSTGLLSAADLTSLTAFDGALTAQLTAVRGTTAVLAIDPAIPASIRVLGNQAPASALEWLTELLALPNERFALQFGDADPGVQLAAGLAEPLAPRALTAYLNPEDFDGFIDGTQPTAIPTPEPTETDAAEAEETEADLPSLDELLSIGDSLTDVYWPATDSVTGDTVAALGALGSDGSALTIVSSRTTAAGSSGGVVAARSAAGEASVLVYDAESSAELSAAAAADEPIARSASVAAATAQLAFAAAGSSARPIAIALDRGALPTRTGASIVMTAIDDAPGIALTTLDELSASAERSVTIAQAEVDPVRVGDTERLRDGEADVARFATILEDRSLLTGPERAEILQLLGTAWTADPAAAHLAVTAHGAEVADTLDSVGLLPTSDITLAGSTASLRFWVRNDLPYPVDVVLLTSSDNLRLSVDSAIPVAATASSNTRVVVPVQARIGNGQVALELELRSPSGISIGTAQTVEVNVRAEWEGVGIAVLSVLVAGLVVIGAVRTVLRLRSRRRPADGEPDAAGAHAPEEADAADAGDPQASDAAPAGSAEDGPGGSG</sequence>
<protein>
    <recommendedName>
        <fullName evidence="6">2-oxoglutarate dehydrogenase</fullName>
    </recommendedName>
</protein>
<dbReference type="InterPro" id="IPR046112">
    <property type="entry name" value="DUF6049"/>
</dbReference>
<comment type="caution">
    <text evidence="4">The sequence shown here is derived from an EMBL/GenBank/DDBJ whole genome shotgun (WGS) entry which is preliminary data.</text>
</comment>
<feature type="region of interest" description="Disordered" evidence="1">
    <location>
        <begin position="708"/>
        <end position="753"/>
    </location>
</feature>
<accession>A0A7X0FNP4</accession>
<evidence type="ECO:0000313" key="5">
    <source>
        <dbReference type="Proteomes" id="UP000537775"/>
    </source>
</evidence>
<dbReference type="PROSITE" id="PS51318">
    <property type="entry name" value="TAT"/>
    <property type="match status" value="1"/>
</dbReference>
<name>A0A7X0FNP4_9MICO</name>
<feature type="region of interest" description="Disordered" evidence="1">
    <location>
        <begin position="313"/>
        <end position="334"/>
    </location>
</feature>
<evidence type="ECO:0000256" key="1">
    <source>
        <dbReference type="SAM" id="MobiDB-lite"/>
    </source>
</evidence>
<keyword evidence="2" id="KW-0472">Membrane</keyword>
<evidence type="ECO:0000256" key="3">
    <source>
        <dbReference type="SAM" id="SignalP"/>
    </source>
</evidence>
<evidence type="ECO:0008006" key="6">
    <source>
        <dbReference type="Google" id="ProtNLM"/>
    </source>
</evidence>
<keyword evidence="2" id="KW-1133">Transmembrane helix</keyword>
<dbReference type="RefSeq" id="WP_184749579.1">
    <property type="nucleotide sequence ID" value="NZ_BAAAJR010000003.1"/>
</dbReference>
<dbReference type="InterPro" id="IPR006311">
    <property type="entry name" value="TAT_signal"/>
</dbReference>
<feature type="signal peptide" evidence="3">
    <location>
        <begin position="1"/>
        <end position="37"/>
    </location>
</feature>
<proteinExistence type="predicted"/>
<evidence type="ECO:0000256" key="2">
    <source>
        <dbReference type="SAM" id="Phobius"/>
    </source>
</evidence>
<feature type="transmembrane region" description="Helical" evidence="2">
    <location>
        <begin position="680"/>
        <end position="702"/>
    </location>
</feature>
<feature type="compositionally biased region" description="Low complexity" evidence="1">
    <location>
        <begin position="731"/>
        <end position="747"/>
    </location>
</feature>
<keyword evidence="2" id="KW-0812">Transmembrane</keyword>
<evidence type="ECO:0000313" key="4">
    <source>
        <dbReference type="EMBL" id="MBB6390311.1"/>
    </source>
</evidence>
<dbReference type="EMBL" id="JACHML010000001">
    <property type="protein sequence ID" value="MBB6390311.1"/>
    <property type="molecule type" value="Genomic_DNA"/>
</dbReference>
<organism evidence="4 5">
    <name type="scientific">Microbacterium thalassium</name>
    <dbReference type="NCBI Taxonomy" id="362649"/>
    <lineage>
        <taxon>Bacteria</taxon>
        <taxon>Bacillati</taxon>
        <taxon>Actinomycetota</taxon>
        <taxon>Actinomycetes</taxon>
        <taxon>Micrococcales</taxon>
        <taxon>Microbacteriaceae</taxon>
        <taxon>Microbacterium</taxon>
    </lineage>
</organism>
<feature type="chain" id="PRO_5030677541" description="2-oxoglutarate dehydrogenase" evidence="3">
    <location>
        <begin position="38"/>
        <end position="753"/>
    </location>
</feature>
<feature type="compositionally biased region" description="Acidic residues" evidence="1">
    <location>
        <begin position="323"/>
        <end position="334"/>
    </location>
</feature>
<dbReference type="AlphaFoldDB" id="A0A7X0FNP4"/>
<dbReference type="Pfam" id="PF19516">
    <property type="entry name" value="DUF6049"/>
    <property type="match status" value="1"/>
</dbReference>
<dbReference type="Proteomes" id="UP000537775">
    <property type="component" value="Unassembled WGS sequence"/>
</dbReference>
<gene>
    <name evidence="4" type="ORF">HD594_000624</name>
</gene>